<proteinExistence type="predicted"/>
<evidence type="ECO:0000313" key="1">
    <source>
        <dbReference type="EMBL" id="KAJ9091909.1"/>
    </source>
</evidence>
<dbReference type="Proteomes" id="UP001230649">
    <property type="component" value="Unassembled WGS sequence"/>
</dbReference>
<gene>
    <name evidence="1" type="ORF">QFC20_007519</name>
</gene>
<keyword evidence="2" id="KW-1185">Reference proteome</keyword>
<dbReference type="EMBL" id="JASBWS010000188">
    <property type="protein sequence ID" value="KAJ9091909.1"/>
    <property type="molecule type" value="Genomic_DNA"/>
</dbReference>
<accession>A0ACC2UY74</accession>
<name>A0ACC2UY74_9TREE</name>
<reference evidence="1" key="1">
    <citation type="submission" date="2023-04" db="EMBL/GenBank/DDBJ databases">
        <title>Draft Genome sequencing of Naganishia species isolated from polar environments using Oxford Nanopore Technology.</title>
        <authorList>
            <person name="Leo P."/>
            <person name="Venkateswaran K."/>
        </authorList>
    </citation>
    <scope>NUCLEOTIDE SEQUENCE</scope>
    <source>
        <strain evidence="1">MNA-CCFEE 5262</strain>
    </source>
</reference>
<protein>
    <submittedName>
        <fullName evidence="1">Uncharacterized protein</fullName>
    </submittedName>
</protein>
<evidence type="ECO:0000313" key="2">
    <source>
        <dbReference type="Proteomes" id="UP001230649"/>
    </source>
</evidence>
<organism evidence="1 2">
    <name type="scientific">Naganishia adeliensis</name>
    <dbReference type="NCBI Taxonomy" id="92952"/>
    <lineage>
        <taxon>Eukaryota</taxon>
        <taxon>Fungi</taxon>
        <taxon>Dikarya</taxon>
        <taxon>Basidiomycota</taxon>
        <taxon>Agaricomycotina</taxon>
        <taxon>Tremellomycetes</taxon>
        <taxon>Filobasidiales</taxon>
        <taxon>Filobasidiaceae</taxon>
        <taxon>Naganishia</taxon>
    </lineage>
</organism>
<comment type="caution">
    <text evidence="1">The sequence shown here is derived from an EMBL/GenBank/DDBJ whole genome shotgun (WGS) entry which is preliminary data.</text>
</comment>
<sequence length="873" mass="94939">MVYTTWAQGFKEANNATTASLKLETSLPHTLPNLAQRIFPSYISAATQWSNLLSSGLAPSTTSIGVDEKTTKQEAIKKWRMCLERADLVKKKVIGMGGTVGKPVDRVPEVPVGNGDEVLQRALERRTRRDEADQISILRRSSTLQARPSISNPTTFNTPIAKTLHLPFWHDADATFLAPLPAAQLDAMVVQPSLSADQRAAQATWETIYTPSNPYTPFTPYLPSHDGGSAGLVKLEQGIGANCSVVAGLNALVAHNARCGTTLGMRNFVPIAVKRRKGEEEVGEAVRYWRVKVFFNGAWRSLVIDSRLPASQDPSQPLHATISPLNSSPATTTNSLLWLSLLEKAYMSLIGSYAFPGSTPATDLHALTSWIPERIVLSGAGFRRERTWARLAEGWRRGTVLVTLGTGAGVGRNAVRDARLVPLHAYAVVDIHCDSDAPLDNGEGKVRGRMMRVLNPWKRGRTRMDDGRAWTRDMLESLVEETEDEEAEEPPDLWWMTWDEVCDTFDTVNLNWDTRIFENSETVHAVYNSTSSNEPISVSIAAPSSGSDVWILLQRHVTTFAATSDATTSATDSKPDGEGIKMALEVVESSWEGSVSSEVSQGNGMAISVDFVGRTAGGNSSLPTYMYNPQYRIEFKQDPSRTTASQSASVKCTLAGDDKTSYNLKLLWNRGQRVTELETQDIIADSGEYRYGGASVTKFDLTGKSFGVYALIPSSFESGKASQASVKLRSTVPLDVSVVPQEGAGMFSRSVKGQWSGTTAAGRPSLGSYESNPRYELLLPEPASVFCRLQLSSASSTSVPISVAIFKRGPSDSLKDQVSTSGPYADPVSGVVTPQTYLEAGVYVLVPSTYAARVEGCFTINVYATRKIELSTI</sequence>